<evidence type="ECO:0000313" key="2">
    <source>
        <dbReference type="EMBL" id="MBU3866297.1"/>
    </source>
</evidence>
<evidence type="ECO:0000259" key="1">
    <source>
        <dbReference type="Pfam" id="PF02589"/>
    </source>
</evidence>
<dbReference type="Proteomes" id="UP000720508">
    <property type="component" value="Unassembled WGS sequence"/>
</dbReference>
<dbReference type="RefSeq" id="WP_216343344.1">
    <property type="nucleotide sequence ID" value="NZ_JAHLEM010000217.1"/>
</dbReference>
<accession>A0ABS6CHD2</accession>
<dbReference type="Pfam" id="PF02589">
    <property type="entry name" value="LUD_dom"/>
    <property type="match status" value="1"/>
</dbReference>
<organism evidence="2 3">
    <name type="scientific">Streptomyces niphimycinicus</name>
    <dbReference type="NCBI Taxonomy" id="2842201"/>
    <lineage>
        <taxon>Bacteria</taxon>
        <taxon>Bacillati</taxon>
        <taxon>Actinomycetota</taxon>
        <taxon>Actinomycetes</taxon>
        <taxon>Kitasatosporales</taxon>
        <taxon>Streptomycetaceae</taxon>
        <taxon>Streptomyces</taxon>
    </lineage>
</organism>
<protein>
    <submittedName>
        <fullName evidence="2">LUD domain-containing protein</fullName>
    </submittedName>
</protein>
<comment type="caution">
    <text evidence="2">The sequence shown here is derived from an EMBL/GenBank/DDBJ whole genome shotgun (WGS) entry which is preliminary data.</text>
</comment>
<sequence length="219" mass="23183">MARIRRALADVPRAETPDAVPVERTYHRVHGDRAPAETVDLLAENLADYRAIVHRADTPSLPALIARLLADRGATSVAVPPGLPDSWLSAVPDAVRRVPDTAELTPHDLDAVSSVVTACAVAIAETGTVVLDAAPDQGRRRITLVPDHHICVIQVPDQVVDSVPQALERLAPARPLTWISGPSATSDIELDRVEGVHGPRTLEVILAGPPTGPETAGQS</sequence>
<dbReference type="InterPro" id="IPR003741">
    <property type="entry name" value="LUD_dom"/>
</dbReference>
<name>A0ABS6CHD2_9ACTN</name>
<dbReference type="PANTHER" id="PTHR43682:SF1">
    <property type="entry name" value="LACTATE UTILIZATION PROTEIN C"/>
    <property type="match status" value="1"/>
</dbReference>
<keyword evidence="3" id="KW-1185">Reference proteome</keyword>
<evidence type="ECO:0000313" key="3">
    <source>
        <dbReference type="Proteomes" id="UP000720508"/>
    </source>
</evidence>
<dbReference type="EMBL" id="JAHLEM010000217">
    <property type="protein sequence ID" value="MBU3866297.1"/>
    <property type="molecule type" value="Genomic_DNA"/>
</dbReference>
<gene>
    <name evidence="2" type="ORF">KN815_20165</name>
</gene>
<feature type="domain" description="LUD" evidence="1">
    <location>
        <begin position="105"/>
        <end position="206"/>
    </location>
</feature>
<proteinExistence type="predicted"/>
<reference evidence="2 3" key="1">
    <citation type="submission" date="2021-06" db="EMBL/GenBank/DDBJ databases">
        <authorList>
            <person name="Pan X."/>
        </authorList>
    </citation>
    <scope>NUCLEOTIDE SEQUENCE [LARGE SCALE GENOMIC DNA]</scope>
    <source>
        <strain evidence="2 3">4503</strain>
    </source>
</reference>
<dbReference type="PANTHER" id="PTHR43682">
    <property type="entry name" value="LACTATE UTILIZATION PROTEIN C"/>
    <property type="match status" value="1"/>
</dbReference>